<dbReference type="InterPro" id="IPR035969">
    <property type="entry name" value="Rab-GAP_TBC_sf"/>
</dbReference>
<keyword evidence="3" id="KW-0812">Transmembrane</keyword>
<proteinExistence type="predicted"/>
<accession>A0A433PX13</accession>
<reference evidence="4 5" key="1">
    <citation type="journal article" date="2018" name="New Phytol.">
        <title>Phylogenomics of Endogonaceae and evolution of mycorrhizas within Mucoromycota.</title>
        <authorList>
            <person name="Chang Y."/>
            <person name="Desiro A."/>
            <person name="Na H."/>
            <person name="Sandor L."/>
            <person name="Lipzen A."/>
            <person name="Clum A."/>
            <person name="Barry K."/>
            <person name="Grigoriev I.V."/>
            <person name="Martin F.M."/>
            <person name="Stajich J.E."/>
            <person name="Smith M.E."/>
            <person name="Bonito G."/>
            <person name="Spatafora J.W."/>
        </authorList>
    </citation>
    <scope>NUCLEOTIDE SEQUENCE [LARGE SCALE GENOMIC DNA]</scope>
    <source>
        <strain evidence="4 5">AD002</strain>
    </source>
</reference>
<dbReference type="Gene3D" id="1.10.472.80">
    <property type="entry name" value="Ypt/Rab-GAP domain of gyp1p, domain 3"/>
    <property type="match status" value="1"/>
</dbReference>
<keyword evidence="3" id="KW-0472">Membrane</keyword>
<feature type="transmembrane region" description="Helical" evidence="3">
    <location>
        <begin position="48"/>
        <end position="69"/>
    </location>
</feature>
<keyword evidence="1" id="KW-0343">GTPase activation</keyword>
<evidence type="ECO:0000256" key="1">
    <source>
        <dbReference type="ARBA" id="ARBA00022468"/>
    </source>
</evidence>
<comment type="caution">
    <text evidence="4">The sequence shown here is derived from an EMBL/GenBank/DDBJ whole genome shotgun (WGS) entry which is preliminary data.</text>
</comment>
<dbReference type="InterPro" id="IPR045913">
    <property type="entry name" value="TBC20/Gyp8-like"/>
</dbReference>
<dbReference type="SUPFAM" id="SSF47923">
    <property type="entry name" value="Ypt/Rab-GAP domain of gyp1p"/>
    <property type="match status" value="1"/>
</dbReference>
<dbReference type="GO" id="GO:0006888">
    <property type="term" value="P:endoplasmic reticulum to Golgi vesicle-mediated transport"/>
    <property type="evidence" value="ECO:0007669"/>
    <property type="project" value="TreeGrafter"/>
</dbReference>
<dbReference type="AlphaFoldDB" id="A0A433PX13"/>
<keyword evidence="5" id="KW-1185">Reference proteome</keyword>
<evidence type="ECO:0008006" key="6">
    <source>
        <dbReference type="Google" id="ProtNLM"/>
    </source>
</evidence>
<gene>
    <name evidence="4" type="ORF">BC938DRAFT_475290</name>
</gene>
<evidence type="ECO:0000313" key="4">
    <source>
        <dbReference type="EMBL" id="RUS22066.1"/>
    </source>
</evidence>
<organism evidence="4 5">
    <name type="scientific">Jimgerdemannia flammicorona</name>
    <dbReference type="NCBI Taxonomy" id="994334"/>
    <lineage>
        <taxon>Eukaryota</taxon>
        <taxon>Fungi</taxon>
        <taxon>Fungi incertae sedis</taxon>
        <taxon>Mucoromycota</taxon>
        <taxon>Mucoromycotina</taxon>
        <taxon>Endogonomycetes</taxon>
        <taxon>Endogonales</taxon>
        <taxon>Endogonaceae</taxon>
        <taxon>Jimgerdemannia</taxon>
    </lineage>
</organism>
<keyword evidence="3" id="KW-1133">Transmembrane helix</keyword>
<evidence type="ECO:0000313" key="5">
    <source>
        <dbReference type="Proteomes" id="UP000274822"/>
    </source>
</evidence>
<dbReference type="EMBL" id="RBNJ01020286">
    <property type="protein sequence ID" value="RUS22066.1"/>
    <property type="molecule type" value="Genomic_DNA"/>
</dbReference>
<evidence type="ECO:0000256" key="2">
    <source>
        <dbReference type="SAM" id="MobiDB-lite"/>
    </source>
</evidence>
<evidence type="ECO:0000256" key="3">
    <source>
        <dbReference type="SAM" id="Phobius"/>
    </source>
</evidence>
<name>A0A433PX13_9FUNG</name>
<dbReference type="Proteomes" id="UP000274822">
    <property type="component" value="Unassembled WGS sequence"/>
</dbReference>
<dbReference type="GO" id="GO:0005789">
    <property type="term" value="C:endoplasmic reticulum membrane"/>
    <property type="evidence" value="ECO:0007669"/>
    <property type="project" value="TreeGrafter"/>
</dbReference>
<feature type="region of interest" description="Disordered" evidence="2">
    <location>
        <begin position="152"/>
        <end position="204"/>
    </location>
</feature>
<protein>
    <recommendedName>
        <fullName evidence="6">Rab-GAP TBC domain-containing protein</fullName>
    </recommendedName>
</protein>
<dbReference type="GO" id="GO:0005096">
    <property type="term" value="F:GTPase activator activity"/>
    <property type="evidence" value="ECO:0007669"/>
    <property type="project" value="UniProtKB-KW"/>
</dbReference>
<dbReference type="PANTHER" id="PTHR20913:SF7">
    <property type="entry name" value="RE60063P"/>
    <property type="match status" value="1"/>
</dbReference>
<sequence length="220" mass="24423">MKSILLRATYLCTFCNICSGNIVPYYALSWILTWYSHDLKDMNKVSRLFDLFLASTPLMPIYVAAMIVLSRKKELLELDPDLAHTVLADFPQGADMDELVHGAVELEKRWPPLELQKLSGVWLDDSMSSFQLHYFICFAQLHDQHVRARMAESHTGRTAEPDPGGAIPLVTGPAKGTVGRRSGGSGSGVDANCGSAVNTDETMGQREEHFPVAPFRDRLI</sequence>
<dbReference type="PANTHER" id="PTHR20913">
    <property type="entry name" value="TBC1 DOMAIN FAMILY MEMBER 20/GTPASE"/>
    <property type="match status" value="1"/>
</dbReference>